<accession>A0A0F9IXR8</accession>
<keyword evidence="2" id="KW-0963">Cytoplasm</keyword>
<dbReference type="AlphaFoldDB" id="A0A0F9IXR8"/>
<comment type="caution">
    <text evidence="5">The sequence shown here is derived from an EMBL/GenBank/DDBJ whole genome shotgun (WGS) entry which is preliminary data.</text>
</comment>
<dbReference type="InterPro" id="IPR002059">
    <property type="entry name" value="CSP_DNA-bd"/>
</dbReference>
<dbReference type="InterPro" id="IPR012156">
    <property type="entry name" value="Cold_shock_CspA"/>
</dbReference>
<evidence type="ECO:0000313" key="5">
    <source>
        <dbReference type="EMBL" id="KKM62138.1"/>
    </source>
</evidence>
<dbReference type="Pfam" id="PF00313">
    <property type="entry name" value="CSD"/>
    <property type="match status" value="1"/>
</dbReference>
<dbReference type="GO" id="GO:0003676">
    <property type="term" value="F:nucleic acid binding"/>
    <property type="evidence" value="ECO:0007669"/>
    <property type="project" value="InterPro"/>
</dbReference>
<evidence type="ECO:0000256" key="1">
    <source>
        <dbReference type="ARBA" id="ARBA00004496"/>
    </source>
</evidence>
<dbReference type="PROSITE" id="PS00352">
    <property type="entry name" value="CSD_1"/>
    <property type="match status" value="1"/>
</dbReference>
<protein>
    <recommendedName>
        <fullName evidence="4">CSD domain-containing protein</fullName>
    </recommendedName>
</protein>
<feature type="domain" description="CSD" evidence="4">
    <location>
        <begin position="1"/>
        <end position="68"/>
    </location>
</feature>
<dbReference type="SMART" id="SM00357">
    <property type="entry name" value="CSP"/>
    <property type="match status" value="1"/>
</dbReference>
<dbReference type="InterPro" id="IPR012340">
    <property type="entry name" value="NA-bd_OB-fold"/>
</dbReference>
<proteinExistence type="predicted"/>
<dbReference type="PROSITE" id="PS51857">
    <property type="entry name" value="CSD_2"/>
    <property type="match status" value="1"/>
</dbReference>
<evidence type="ECO:0000259" key="4">
    <source>
        <dbReference type="PROSITE" id="PS51857"/>
    </source>
</evidence>
<feature type="region of interest" description="Disordered" evidence="3">
    <location>
        <begin position="55"/>
        <end position="84"/>
    </location>
</feature>
<dbReference type="FunFam" id="2.40.50.140:FF:000006">
    <property type="entry name" value="Cold shock protein CspC"/>
    <property type="match status" value="1"/>
</dbReference>
<dbReference type="PRINTS" id="PR00050">
    <property type="entry name" value="COLDSHOCK"/>
</dbReference>
<dbReference type="CDD" id="cd04458">
    <property type="entry name" value="CSP_CDS"/>
    <property type="match status" value="1"/>
</dbReference>
<name>A0A0F9IXR8_9ZZZZ</name>
<gene>
    <name evidence="5" type="ORF">LCGC14_1524690</name>
</gene>
<reference evidence="5" key="1">
    <citation type="journal article" date="2015" name="Nature">
        <title>Complex archaea that bridge the gap between prokaryotes and eukaryotes.</title>
        <authorList>
            <person name="Spang A."/>
            <person name="Saw J.H."/>
            <person name="Jorgensen S.L."/>
            <person name="Zaremba-Niedzwiedzka K."/>
            <person name="Martijn J."/>
            <person name="Lind A.E."/>
            <person name="van Eijk R."/>
            <person name="Schleper C."/>
            <person name="Guy L."/>
            <person name="Ettema T.J."/>
        </authorList>
    </citation>
    <scope>NUCLEOTIDE SEQUENCE</scope>
</reference>
<dbReference type="InterPro" id="IPR019844">
    <property type="entry name" value="CSD_CS"/>
</dbReference>
<dbReference type="InterPro" id="IPR050181">
    <property type="entry name" value="Cold_shock_domain"/>
</dbReference>
<organism evidence="5">
    <name type="scientific">marine sediment metagenome</name>
    <dbReference type="NCBI Taxonomy" id="412755"/>
    <lineage>
        <taxon>unclassified sequences</taxon>
        <taxon>metagenomes</taxon>
        <taxon>ecological metagenomes</taxon>
    </lineage>
</organism>
<dbReference type="PIRSF" id="PIRSF002599">
    <property type="entry name" value="Cold_shock_A"/>
    <property type="match status" value="1"/>
</dbReference>
<dbReference type="GO" id="GO:0005737">
    <property type="term" value="C:cytoplasm"/>
    <property type="evidence" value="ECO:0007669"/>
    <property type="project" value="UniProtKB-SubCell"/>
</dbReference>
<dbReference type="PANTHER" id="PTHR11544">
    <property type="entry name" value="COLD SHOCK DOMAIN CONTAINING PROTEINS"/>
    <property type="match status" value="1"/>
</dbReference>
<dbReference type="EMBL" id="LAZR01011357">
    <property type="protein sequence ID" value="KKM62138.1"/>
    <property type="molecule type" value="Genomic_DNA"/>
</dbReference>
<dbReference type="InterPro" id="IPR011129">
    <property type="entry name" value="CSD"/>
</dbReference>
<evidence type="ECO:0000256" key="2">
    <source>
        <dbReference type="ARBA" id="ARBA00022490"/>
    </source>
</evidence>
<sequence length="84" mass="9373">MGKGTVKWFNSKKGYGFITPDDGSPDVFVHYSAIKAESSEFKTIYEGDIVEFETTEGQKGPQATDVVVTEKGPRTNTRGRRSFY</sequence>
<evidence type="ECO:0000256" key="3">
    <source>
        <dbReference type="SAM" id="MobiDB-lite"/>
    </source>
</evidence>
<comment type="subcellular location">
    <subcellularLocation>
        <location evidence="1">Cytoplasm</location>
    </subcellularLocation>
</comment>
<dbReference type="SUPFAM" id="SSF50249">
    <property type="entry name" value="Nucleic acid-binding proteins"/>
    <property type="match status" value="1"/>
</dbReference>
<dbReference type="Gene3D" id="2.40.50.140">
    <property type="entry name" value="Nucleic acid-binding proteins"/>
    <property type="match status" value="1"/>
</dbReference>